<evidence type="ECO:0000313" key="4">
    <source>
        <dbReference type="Proteomes" id="UP000478837"/>
    </source>
</evidence>
<evidence type="ECO:0000256" key="1">
    <source>
        <dbReference type="ARBA" id="ARBA00009460"/>
    </source>
</evidence>
<accession>A0A6L9MQB2</accession>
<dbReference type="InterPro" id="IPR016477">
    <property type="entry name" value="Fructo-/Ketosamine-3-kinase"/>
</dbReference>
<dbReference type="Proteomes" id="UP000478837">
    <property type="component" value="Unassembled WGS sequence"/>
</dbReference>
<dbReference type="PIRSF" id="PIRSF006221">
    <property type="entry name" value="Ketosamine-3-kinase"/>
    <property type="match status" value="1"/>
</dbReference>
<protein>
    <submittedName>
        <fullName evidence="3">Phosphotransferase</fullName>
    </submittedName>
</protein>
<dbReference type="RefSeq" id="WP_071979229.1">
    <property type="nucleotide sequence ID" value="NZ_JAAAWP010000001.1"/>
</dbReference>
<keyword evidence="2" id="KW-0418">Kinase</keyword>
<dbReference type="Pfam" id="PF03881">
    <property type="entry name" value="Fructosamin_kin"/>
    <property type="match status" value="1"/>
</dbReference>
<organism evidence="3 4">
    <name type="scientific">Alteromonas hispanica</name>
    <dbReference type="NCBI Taxonomy" id="315421"/>
    <lineage>
        <taxon>Bacteria</taxon>
        <taxon>Pseudomonadati</taxon>
        <taxon>Pseudomonadota</taxon>
        <taxon>Gammaproteobacteria</taxon>
        <taxon>Alteromonadales</taxon>
        <taxon>Alteromonadaceae</taxon>
        <taxon>Alteromonas/Salinimonas group</taxon>
        <taxon>Alteromonas</taxon>
    </lineage>
</organism>
<sequence>MWHFISEHISQATGQFFNCQRAEPVSGGDTHKSFIIRDETHRYFVKTRRYDDTQQLQHEAEGLDALAETNSIQVPQVICQGVTKNEEPNMEYLVLCYKRFVDPQPTDYFQLGEMLAKLHAVNAHTSYGWPHDNFIGASVQTNGRSASWADFFAEKRIGSMLERLIANNIWRISDNEAQDLIEYTRRLLSLHQPHPSLLHGDLWHGNIGFSKKGPVIFDPAVYVGDAETDLAMAELFGGFPESFFEGYSSHTSLEKNYQQRKPIYQLYHILNHGLLFGAHYIVQAKQIIDDIKRTKYA</sequence>
<dbReference type="EMBL" id="JAAAWP010000001">
    <property type="protein sequence ID" value="NDW20322.1"/>
    <property type="molecule type" value="Genomic_DNA"/>
</dbReference>
<dbReference type="GO" id="GO:0016301">
    <property type="term" value="F:kinase activity"/>
    <property type="evidence" value="ECO:0007669"/>
    <property type="project" value="UniProtKB-UniRule"/>
</dbReference>
<reference evidence="3 4" key="1">
    <citation type="submission" date="2020-01" db="EMBL/GenBank/DDBJ databases">
        <title>Genomes of bacteria type strains.</title>
        <authorList>
            <person name="Chen J."/>
            <person name="Zhu S."/>
            <person name="Yang J."/>
        </authorList>
    </citation>
    <scope>NUCLEOTIDE SEQUENCE [LARGE SCALE GENOMIC DNA]</scope>
    <source>
        <strain evidence="3 4">LMG 22958</strain>
    </source>
</reference>
<comment type="caution">
    <text evidence="3">The sequence shown here is derived from an EMBL/GenBank/DDBJ whole genome shotgun (WGS) entry which is preliminary data.</text>
</comment>
<proteinExistence type="inferred from homology"/>
<dbReference type="InterPro" id="IPR011009">
    <property type="entry name" value="Kinase-like_dom_sf"/>
</dbReference>
<dbReference type="SUPFAM" id="SSF56112">
    <property type="entry name" value="Protein kinase-like (PK-like)"/>
    <property type="match status" value="1"/>
</dbReference>
<keyword evidence="4" id="KW-1185">Reference proteome</keyword>
<dbReference type="PANTHER" id="PTHR12149">
    <property type="entry name" value="FRUCTOSAMINE 3 KINASE-RELATED PROTEIN"/>
    <property type="match status" value="1"/>
</dbReference>
<evidence type="ECO:0000256" key="2">
    <source>
        <dbReference type="PIRNR" id="PIRNR006221"/>
    </source>
</evidence>
<dbReference type="PANTHER" id="PTHR12149:SF8">
    <property type="entry name" value="PROTEIN-RIBULOSAMINE 3-KINASE"/>
    <property type="match status" value="1"/>
</dbReference>
<dbReference type="AlphaFoldDB" id="A0A6L9MQB2"/>
<dbReference type="Gene3D" id="3.90.1200.10">
    <property type="match status" value="1"/>
</dbReference>
<gene>
    <name evidence="3" type="ORF">GTW09_02095</name>
</gene>
<name>A0A6L9MQB2_9ALTE</name>
<keyword evidence="2 3" id="KW-0808">Transferase</keyword>
<evidence type="ECO:0000313" key="3">
    <source>
        <dbReference type="EMBL" id="NDW20322.1"/>
    </source>
</evidence>
<dbReference type="Gene3D" id="3.30.200.20">
    <property type="entry name" value="Phosphorylase Kinase, domain 1"/>
    <property type="match status" value="1"/>
</dbReference>
<comment type="similarity">
    <text evidence="1 2">Belongs to the fructosamine kinase family.</text>
</comment>